<dbReference type="Proteomes" id="UP000029981">
    <property type="component" value="Chromosome 1"/>
</dbReference>
<keyword evidence="3" id="KW-1185">Reference proteome</keyword>
<evidence type="ECO:0000313" key="2">
    <source>
        <dbReference type="EMBL" id="KGN66150.1"/>
    </source>
</evidence>
<gene>
    <name evidence="2" type="ORF">Csa_1G573690</name>
</gene>
<dbReference type="EMBL" id="CM002922">
    <property type="protein sequence ID" value="KGN66150.1"/>
    <property type="molecule type" value="Genomic_DNA"/>
</dbReference>
<dbReference type="Gramene" id="KGN66150">
    <property type="protein sequence ID" value="KGN66150"/>
    <property type="gene ID" value="Csa_1G573690"/>
</dbReference>
<protein>
    <submittedName>
        <fullName evidence="2">Uncharacterized protein</fullName>
    </submittedName>
</protein>
<reference evidence="2 3" key="3">
    <citation type="journal article" date="2010" name="BMC Genomics">
        <title>Transcriptome sequencing and comparative analysis of cucumber flowers with different sex types.</title>
        <authorList>
            <person name="Guo S."/>
            <person name="Zheng Y."/>
            <person name="Joung J.G."/>
            <person name="Liu S."/>
            <person name="Zhang Z."/>
            <person name="Crasta O.R."/>
            <person name="Sobral B.W."/>
            <person name="Xu Y."/>
            <person name="Huang S."/>
            <person name="Fei Z."/>
        </authorList>
    </citation>
    <scope>NUCLEOTIDE SEQUENCE [LARGE SCALE GENOMIC DNA]</scope>
    <source>
        <strain evidence="3">cv. 9930</strain>
    </source>
</reference>
<organism evidence="2 3">
    <name type="scientific">Cucumis sativus</name>
    <name type="common">Cucumber</name>
    <dbReference type="NCBI Taxonomy" id="3659"/>
    <lineage>
        <taxon>Eukaryota</taxon>
        <taxon>Viridiplantae</taxon>
        <taxon>Streptophyta</taxon>
        <taxon>Embryophyta</taxon>
        <taxon>Tracheophyta</taxon>
        <taxon>Spermatophyta</taxon>
        <taxon>Magnoliopsida</taxon>
        <taxon>eudicotyledons</taxon>
        <taxon>Gunneridae</taxon>
        <taxon>Pentapetalae</taxon>
        <taxon>rosids</taxon>
        <taxon>fabids</taxon>
        <taxon>Cucurbitales</taxon>
        <taxon>Cucurbitaceae</taxon>
        <taxon>Benincaseae</taxon>
        <taxon>Cucumis</taxon>
    </lineage>
</organism>
<reference evidence="2 3" key="2">
    <citation type="journal article" date="2009" name="PLoS ONE">
        <title>An integrated genetic and cytogenetic map of the cucumber genome.</title>
        <authorList>
            <person name="Ren Y."/>
            <person name="Zhang Z."/>
            <person name="Liu J."/>
            <person name="Staub J.E."/>
            <person name="Han Y."/>
            <person name="Cheng Z."/>
            <person name="Li X."/>
            <person name="Lu J."/>
            <person name="Miao H."/>
            <person name="Kang H."/>
            <person name="Xie B."/>
            <person name="Gu X."/>
            <person name="Wang X."/>
            <person name="Du Y."/>
            <person name="Jin W."/>
            <person name="Huang S."/>
        </authorList>
    </citation>
    <scope>NUCLEOTIDE SEQUENCE [LARGE SCALE GENOMIC DNA]</scope>
    <source>
        <strain evidence="3">cv. 9930</strain>
    </source>
</reference>
<evidence type="ECO:0000256" key="1">
    <source>
        <dbReference type="SAM" id="MobiDB-lite"/>
    </source>
</evidence>
<reference evidence="2 3" key="1">
    <citation type="journal article" date="2009" name="Nat. Genet.">
        <title>The genome of the cucumber, Cucumis sativus L.</title>
        <authorList>
            <person name="Huang S."/>
            <person name="Li R."/>
            <person name="Zhang Z."/>
            <person name="Li L."/>
            <person name="Gu X."/>
            <person name="Fan W."/>
            <person name="Lucas W.J."/>
            <person name="Wang X."/>
            <person name="Xie B."/>
            <person name="Ni P."/>
            <person name="Ren Y."/>
            <person name="Zhu H."/>
            <person name="Li J."/>
            <person name="Lin K."/>
            <person name="Jin W."/>
            <person name="Fei Z."/>
            <person name="Li G."/>
            <person name="Staub J."/>
            <person name="Kilian A."/>
            <person name="van der Vossen E.A."/>
            <person name="Wu Y."/>
            <person name="Guo J."/>
            <person name="He J."/>
            <person name="Jia Z."/>
            <person name="Ren Y."/>
            <person name="Tian G."/>
            <person name="Lu Y."/>
            <person name="Ruan J."/>
            <person name="Qian W."/>
            <person name="Wang M."/>
            <person name="Huang Q."/>
            <person name="Li B."/>
            <person name="Xuan Z."/>
            <person name="Cao J."/>
            <person name="Asan"/>
            <person name="Wu Z."/>
            <person name="Zhang J."/>
            <person name="Cai Q."/>
            <person name="Bai Y."/>
            <person name="Zhao B."/>
            <person name="Han Y."/>
            <person name="Li Y."/>
            <person name="Li X."/>
            <person name="Wang S."/>
            <person name="Shi Q."/>
            <person name="Liu S."/>
            <person name="Cho W.K."/>
            <person name="Kim J.Y."/>
            <person name="Xu Y."/>
            <person name="Heller-Uszynska K."/>
            <person name="Miao H."/>
            <person name="Cheng Z."/>
            <person name="Zhang S."/>
            <person name="Wu J."/>
            <person name="Yang Y."/>
            <person name="Kang H."/>
            <person name="Li M."/>
            <person name="Liang H."/>
            <person name="Ren X."/>
            <person name="Shi Z."/>
            <person name="Wen M."/>
            <person name="Jian M."/>
            <person name="Yang H."/>
            <person name="Zhang G."/>
            <person name="Yang Z."/>
            <person name="Chen R."/>
            <person name="Liu S."/>
            <person name="Li J."/>
            <person name="Ma L."/>
            <person name="Liu H."/>
            <person name="Zhou Y."/>
            <person name="Zhao J."/>
            <person name="Fang X."/>
            <person name="Li G."/>
            <person name="Fang L."/>
            <person name="Li Y."/>
            <person name="Liu D."/>
            <person name="Zheng H."/>
            <person name="Zhang Y."/>
            <person name="Qin N."/>
            <person name="Li Z."/>
            <person name="Yang G."/>
            <person name="Yang S."/>
            <person name="Bolund L."/>
            <person name="Kristiansen K."/>
            <person name="Zheng H."/>
            <person name="Li S."/>
            <person name="Zhang X."/>
            <person name="Yang H."/>
            <person name="Wang J."/>
            <person name="Sun R."/>
            <person name="Zhang B."/>
            <person name="Jiang S."/>
            <person name="Wang J."/>
            <person name="Du Y."/>
            <person name="Li S."/>
        </authorList>
    </citation>
    <scope>NUCLEOTIDE SEQUENCE [LARGE SCALE GENOMIC DNA]</scope>
    <source>
        <strain evidence="3">cv. 9930</strain>
    </source>
</reference>
<sequence>MGVDIELHKYGIENREGELKQALQQCNSLSKSGLISVKSSSQPDKLDMGVTSSKRKRKH</sequence>
<feature type="region of interest" description="Disordered" evidence="1">
    <location>
        <begin position="34"/>
        <end position="59"/>
    </location>
</feature>
<reference evidence="2 3" key="4">
    <citation type="journal article" date="2011" name="BMC Genomics">
        <title>RNA-Seq improves annotation of protein-coding genes in the cucumber genome.</title>
        <authorList>
            <person name="Li Z."/>
            <person name="Zhang Z."/>
            <person name="Yan P."/>
            <person name="Huang S."/>
            <person name="Fei Z."/>
            <person name="Lin K."/>
        </authorList>
    </citation>
    <scope>NUCLEOTIDE SEQUENCE [LARGE SCALE GENOMIC DNA]</scope>
    <source>
        <strain evidence="3">cv. 9930</strain>
    </source>
</reference>
<evidence type="ECO:0000313" key="3">
    <source>
        <dbReference type="Proteomes" id="UP000029981"/>
    </source>
</evidence>
<dbReference type="AlphaFoldDB" id="A0A0A0LW73"/>
<proteinExistence type="predicted"/>
<accession>A0A0A0LW73</accession>
<name>A0A0A0LW73_CUCSA</name>